<gene>
    <name evidence="1" type="ORF">HannXRQ_Chr06g0178841</name>
</gene>
<sequence length="57" mass="7167">MKLTLYIYIYIYICVSIWRKPILVRKLSKLEYVVHIHPHHLIHTHHLRVFWSFCFFL</sequence>
<organism evidence="1 2">
    <name type="scientific">Helianthus annuus</name>
    <name type="common">Common sunflower</name>
    <dbReference type="NCBI Taxonomy" id="4232"/>
    <lineage>
        <taxon>Eukaryota</taxon>
        <taxon>Viridiplantae</taxon>
        <taxon>Streptophyta</taxon>
        <taxon>Embryophyta</taxon>
        <taxon>Tracheophyta</taxon>
        <taxon>Spermatophyta</taxon>
        <taxon>Magnoliopsida</taxon>
        <taxon>eudicotyledons</taxon>
        <taxon>Gunneridae</taxon>
        <taxon>Pentapetalae</taxon>
        <taxon>asterids</taxon>
        <taxon>campanulids</taxon>
        <taxon>Asterales</taxon>
        <taxon>Asteraceae</taxon>
        <taxon>Asteroideae</taxon>
        <taxon>Heliantheae alliance</taxon>
        <taxon>Heliantheae</taxon>
        <taxon>Helianthus</taxon>
    </lineage>
</organism>
<dbReference type="AlphaFoldDB" id="A0A251UJA4"/>
<accession>A0A251UJA4</accession>
<keyword evidence="2" id="KW-1185">Reference proteome</keyword>
<dbReference type="InParanoid" id="A0A251UJA4"/>
<proteinExistence type="predicted"/>
<dbReference type="EMBL" id="CM007895">
    <property type="protein sequence ID" value="OTG23113.1"/>
    <property type="molecule type" value="Genomic_DNA"/>
</dbReference>
<evidence type="ECO:0000313" key="1">
    <source>
        <dbReference type="EMBL" id="OTG23113.1"/>
    </source>
</evidence>
<reference evidence="2" key="1">
    <citation type="journal article" date="2017" name="Nature">
        <title>The sunflower genome provides insights into oil metabolism, flowering and Asterid evolution.</title>
        <authorList>
            <person name="Badouin H."/>
            <person name="Gouzy J."/>
            <person name="Grassa C.J."/>
            <person name="Murat F."/>
            <person name="Staton S.E."/>
            <person name="Cottret L."/>
            <person name="Lelandais-Briere C."/>
            <person name="Owens G.L."/>
            <person name="Carrere S."/>
            <person name="Mayjonade B."/>
            <person name="Legrand L."/>
            <person name="Gill N."/>
            <person name="Kane N.C."/>
            <person name="Bowers J.E."/>
            <person name="Hubner S."/>
            <person name="Bellec A."/>
            <person name="Berard A."/>
            <person name="Berges H."/>
            <person name="Blanchet N."/>
            <person name="Boniface M.C."/>
            <person name="Brunel D."/>
            <person name="Catrice O."/>
            <person name="Chaidir N."/>
            <person name="Claudel C."/>
            <person name="Donnadieu C."/>
            <person name="Faraut T."/>
            <person name="Fievet G."/>
            <person name="Helmstetter N."/>
            <person name="King M."/>
            <person name="Knapp S.J."/>
            <person name="Lai Z."/>
            <person name="Le Paslier M.C."/>
            <person name="Lippi Y."/>
            <person name="Lorenzon L."/>
            <person name="Mandel J.R."/>
            <person name="Marage G."/>
            <person name="Marchand G."/>
            <person name="Marquand E."/>
            <person name="Bret-Mestries E."/>
            <person name="Morien E."/>
            <person name="Nambeesan S."/>
            <person name="Nguyen T."/>
            <person name="Pegot-Espagnet P."/>
            <person name="Pouilly N."/>
            <person name="Raftis F."/>
            <person name="Sallet E."/>
            <person name="Schiex T."/>
            <person name="Thomas J."/>
            <person name="Vandecasteele C."/>
            <person name="Vares D."/>
            <person name="Vear F."/>
            <person name="Vautrin S."/>
            <person name="Crespi M."/>
            <person name="Mangin B."/>
            <person name="Burke J.M."/>
            <person name="Salse J."/>
            <person name="Munos S."/>
            <person name="Vincourt P."/>
            <person name="Rieseberg L.H."/>
            <person name="Langlade N.B."/>
        </authorList>
    </citation>
    <scope>NUCLEOTIDE SEQUENCE [LARGE SCALE GENOMIC DNA]</scope>
    <source>
        <strain evidence="2">cv. SF193</strain>
    </source>
</reference>
<evidence type="ECO:0000313" key="2">
    <source>
        <dbReference type="Proteomes" id="UP000215914"/>
    </source>
</evidence>
<dbReference type="Proteomes" id="UP000215914">
    <property type="component" value="Chromosome 6"/>
</dbReference>
<name>A0A251UJA4_HELAN</name>
<protein>
    <submittedName>
        <fullName evidence="1">Uncharacterized protein</fullName>
    </submittedName>
</protein>